<feature type="transmembrane region" description="Helical" evidence="13">
    <location>
        <begin position="419"/>
        <end position="436"/>
    </location>
</feature>
<dbReference type="Pfam" id="PF01554">
    <property type="entry name" value="MatE"/>
    <property type="match status" value="2"/>
</dbReference>
<dbReference type="RefSeq" id="WP_055266013.1">
    <property type="nucleotide sequence ID" value="NZ_CZAL01000005.1"/>
</dbReference>
<dbReference type="GO" id="GO:0015297">
    <property type="term" value="F:antiporter activity"/>
    <property type="evidence" value="ECO:0007669"/>
    <property type="project" value="UniProtKB-KW"/>
</dbReference>
<evidence type="ECO:0000256" key="12">
    <source>
        <dbReference type="ARBA" id="ARBA00031636"/>
    </source>
</evidence>
<evidence type="ECO:0000256" key="10">
    <source>
        <dbReference type="ARBA" id="ARBA00023065"/>
    </source>
</evidence>
<dbReference type="GO" id="GO:0006811">
    <property type="term" value="P:monoatomic ion transport"/>
    <property type="evidence" value="ECO:0007669"/>
    <property type="project" value="UniProtKB-KW"/>
</dbReference>
<evidence type="ECO:0000256" key="9">
    <source>
        <dbReference type="ARBA" id="ARBA00022989"/>
    </source>
</evidence>
<evidence type="ECO:0000256" key="8">
    <source>
        <dbReference type="ARBA" id="ARBA00022692"/>
    </source>
</evidence>
<keyword evidence="11 13" id="KW-0472">Membrane</keyword>
<dbReference type="PANTHER" id="PTHR43298">
    <property type="entry name" value="MULTIDRUG RESISTANCE PROTEIN NORM-RELATED"/>
    <property type="match status" value="1"/>
</dbReference>
<reference evidence="14" key="1">
    <citation type="submission" date="2022-01" db="EMBL/GenBank/DDBJ databases">
        <title>Collection of gut derived symbiotic bacterial strains cultured from healthy donors.</title>
        <authorList>
            <person name="Lin H."/>
            <person name="Kohout C."/>
            <person name="Waligurski E."/>
            <person name="Pamer E.G."/>
        </authorList>
    </citation>
    <scope>NUCLEOTIDE SEQUENCE</scope>
    <source>
        <strain evidence="14">DFI.5.49</strain>
    </source>
</reference>
<feature type="transmembrane region" description="Helical" evidence="13">
    <location>
        <begin position="385"/>
        <end position="407"/>
    </location>
</feature>
<feature type="transmembrane region" description="Helical" evidence="13">
    <location>
        <begin position="193"/>
        <end position="215"/>
    </location>
</feature>
<dbReference type="Proteomes" id="UP001199915">
    <property type="component" value="Unassembled WGS sequence"/>
</dbReference>
<dbReference type="GO" id="GO:0005886">
    <property type="term" value="C:plasma membrane"/>
    <property type="evidence" value="ECO:0007669"/>
    <property type="project" value="UniProtKB-SubCell"/>
</dbReference>
<feature type="transmembrane region" description="Helical" evidence="13">
    <location>
        <begin position="95"/>
        <end position="116"/>
    </location>
</feature>
<evidence type="ECO:0000313" key="14">
    <source>
        <dbReference type="EMBL" id="MCG4764225.1"/>
    </source>
</evidence>
<dbReference type="GO" id="GO:0042910">
    <property type="term" value="F:xenobiotic transmembrane transporter activity"/>
    <property type="evidence" value="ECO:0007669"/>
    <property type="project" value="InterPro"/>
</dbReference>
<dbReference type="AlphaFoldDB" id="A0AAE3JQP3"/>
<keyword evidence="6" id="KW-0050">Antiport</keyword>
<dbReference type="PANTHER" id="PTHR43298:SF2">
    <property type="entry name" value="FMN_FAD EXPORTER YEEO-RELATED"/>
    <property type="match status" value="1"/>
</dbReference>
<evidence type="ECO:0000256" key="7">
    <source>
        <dbReference type="ARBA" id="ARBA00022475"/>
    </source>
</evidence>
<dbReference type="PIRSF" id="PIRSF006603">
    <property type="entry name" value="DinF"/>
    <property type="match status" value="1"/>
</dbReference>
<dbReference type="InterPro" id="IPR048279">
    <property type="entry name" value="MdtK-like"/>
</dbReference>
<evidence type="ECO:0000256" key="3">
    <source>
        <dbReference type="ARBA" id="ARBA00010199"/>
    </source>
</evidence>
<comment type="similarity">
    <text evidence="3">Belongs to the multi antimicrobial extrusion (MATE) (TC 2.A.66.1) family.</text>
</comment>
<keyword evidence="5" id="KW-0813">Transport</keyword>
<evidence type="ECO:0000313" key="15">
    <source>
        <dbReference type="Proteomes" id="UP001199915"/>
    </source>
</evidence>
<dbReference type="InterPro" id="IPR002528">
    <property type="entry name" value="MATE_fam"/>
</dbReference>
<feature type="transmembrane region" description="Helical" evidence="13">
    <location>
        <begin position="136"/>
        <end position="154"/>
    </location>
</feature>
<feature type="transmembrane region" description="Helical" evidence="13">
    <location>
        <begin position="317"/>
        <end position="335"/>
    </location>
</feature>
<feature type="transmembrane region" description="Helical" evidence="13">
    <location>
        <begin position="350"/>
        <end position="373"/>
    </location>
</feature>
<evidence type="ECO:0000256" key="11">
    <source>
        <dbReference type="ARBA" id="ARBA00023136"/>
    </source>
</evidence>
<feature type="transmembrane region" description="Helical" evidence="13">
    <location>
        <begin position="166"/>
        <end position="187"/>
    </location>
</feature>
<evidence type="ECO:0000256" key="6">
    <source>
        <dbReference type="ARBA" id="ARBA00022449"/>
    </source>
</evidence>
<evidence type="ECO:0000256" key="1">
    <source>
        <dbReference type="ARBA" id="ARBA00003408"/>
    </source>
</evidence>
<dbReference type="InterPro" id="IPR050222">
    <property type="entry name" value="MATE_MdtK"/>
</dbReference>
<dbReference type="NCBIfam" id="TIGR00797">
    <property type="entry name" value="matE"/>
    <property type="match status" value="1"/>
</dbReference>
<proteinExistence type="inferred from homology"/>
<protein>
    <recommendedName>
        <fullName evidence="4">Probable multidrug resistance protein NorM</fullName>
    </recommendedName>
    <alternativeName>
        <fullName evidence="12">Multidrug-efflux transporter</fullName>
    </alternativeName>
</protein>
<accession>A0AAE3JQP3</accession>
<feature type="transmembrane region" description="Helical" evidence="13">
    <location>
        <begin position="16"/>
        <end position="34"/>
    </location>
</feature>
<sequence>MQKTTNDMTQGNSMKLIFQFFLPILIGNLFQQLYSFVDSMVVGKGIGDVALAAVGNTSSVHFLILGFAMGLTGGLGICISHSFGANDIEKLRKEIAMSVYICLAIGIVITVGSLFWMRRLFVFLQTPEDMMTDTLVYFGTILAGSTVTIFNNFAMTLLRSVGNSKVPLASMIVSSVVNIVLDLLFVFPFGMGVFGAALATVLAQVVSALYCLVYIRRAAELLPRKTDWRADGVLLGALVGKGLPVAVMNSITAVGGMVLQVFVNQMGTAYVAAYAACMKVCGLFEQPGITLGLALLTFTGQNYGAGKYDRIKQGVRAGVVLSVLVNLPFAALEIFCPKLLASLMLNDATVISYTCIFLPVTGVALFALGWLFVFRNACQGMGKTVLPMVSGIVEVAMRVMVVLLLAPRLAFRGVAFAEISAWVGAGVMLMITYFFYQRRLSGKTPDVRG</sequence>
<organism evidence="14 15">
    <name type="scientific">Fusicatenibacter saccharivorans</name>
    <dbReference type="NCBI Taxonomy" id="1150298"/>
    <lineage>
        <taxon>Bacteria</taxon>
        <taxon>Bacillati</taxon>
        <taxon>Bacillota</taxon>
        <taxon>Clostridia</taxon>
        <taxon>Lachnospirales</taxon>
        <taxon>Lachnospiraceae</taxon>
        <taxon>Fusicatenibacter</taxon>
    </lineage>
</organism>
<feature type="transmembrane region" description="Helical" evidence="13">
    <location>
        <begin position="60"/>
        <end position="83"/>
    </location>
</feature>
<comment type="caution">
    <text evidence="14">The sequence shown here is derived from an EMBL/GenBank/DDBJ whole genome shotgun (WGS) entry which is preliminary data.</text>
</comment>
<name>A0AAE3JQP3_9FIRM</name>
<keyword evidence="10" id="KW-0406">Ion transport</keyword>
<evidence type="ECO:0000256" key="2">
    <source>
        <dbReference type="ARBA" id="ARBA00004651"/>
    </source>
</evidence>
<evidence type="ECO:0000256" key="4">
    <source>
        <dbReference type="ARBA" id="ARBA00020268"/>
    </source>
</evidence>
<comment type="function">
    <text evidence="1">Multidrug efflux pump.</text>
</comment>
<evidence type="ECO:0000256" key="5">
    <source>
        <dbReference type="ARBA" id="ARBA00022448"/>
    </source>
</evidence>
<gene>
    <name evidence="14" type="ORF">L0N21_01615</name>
</gene>
<keyword evidence="8 13" id="KW-0812">Transmembrane</keyword>
<dbReference type="EMBL" id="JAKNFS010000002">
    <property type="protein sequence ID" value="MCG4764225.1"/>
    <property type="molecule type" value="Genomic_DNA"/>
</dbReference>
<evidence type="ECO:0000256" key="13">
    <source>
        <dbReference type="SAM" id="Phobius"/>
    </source>
</evidence>
<dbReference type="CDD" id="cd13138">
    <property type="entry name" value="MATE_yoeA_like"/>
    <property type="match status" value="1"/>
</dbReference>
<keyword evidence="7" id="KW-1003">Cell membrane</keyword>
<comment type="subcellular location">
    <subcellularLocation>
        <location evidence="2">Cell membrane</location>
        <topology evidence="2">Multi-pass membrane protein</topology>
    </subcellularLocation>
</comment>
<keyword evidence="9 13" id="KW-1133">Transmembrane helix</keyword>